<keyword evidence="3" id="KW-1185">Reference proteome</keyword>
<dbReference type="EMBL" id="SACT01000004">
    <property type="protein sequence ID" value="RVT50871.1"/>
    <property type="molecule type" value="Genomic_DNA"/>
</dbReference>
<dbReference type="Proteomes" id="UP000288178">
    <property type="component" value="Unassembled WGS sequence"/>
</dbReference>
<keyword evidence="1" id="KW-0732">Signal</keyword>
<evidence type="ECO:0000313" key="3">
    <source>
        <dbReference type="Proteomes" id="UP000288178"/>
    </source>
</evidence>
<sequence length="518" mass="52713">MPLPSTTSPQRAARRHPCRRARVAVCAALATLGAMPAGAITVAWDQAGGGHWALATNWSPVGVPGPADDVFISMASASPYTVLVNRYNNQVQFSAGSVKITQPNATLSVQYTSGVSGAELAVADTLAVTAGTLRLGGAGDKMAYVHADNGMTFGVDALVRTQGNARLGGSIANSGMLDMNGGGYLDGTGTLENQGLVTLGALGASIYTAIGHTTLNGGTFEVTAPVGNYGQVAIGAFTNLHGGTVRLQGTTRLRMTQSGLVNHGVVELADDRATVTVVSGTSRLVNAADGLIDLQAGNGGVRTINTTLENAGVMEVAADLLLNGYQAAHVNSGRIHLANGATATISGVSGTSFTNTATGRIDGHGTLDLRGLPSFVDHGTLAPGNSFGRIDILGNYHQAADGVLDFEIGADGQDQIVVDGGTALFEGTLRIRFVDGFAPSQGDTFELISGAVTASFSQLEVLGLAPGYDFDLGGDGGLVLVAIEVPPVPEPGQLALLLAGLAVVGWQTRHRGFAGTPD</sequence>
<organism evidence="2 3">
    <name type="scientific">Rubrivivax albus</name>
    <dbReference type="NCBI Taxonomy" id="2499835"/>
    <lineage>
        <taxon>Bacteria</taxon>
        <taxon>Pseudomonadati</taxon>
        <taxon>Pseudomonadota</taxon>
        <taxon>Betaproteobacteria</taxon>
        <taxon>Burkholderiales</taxon>
        <taxon>Sphaerotilaceae</taxon>
        <taxon>Rubrivivax</taxon>
    </lineage>
</organism>
<name>A0A437JUH2_9BURK</name>
<feature type="chain" id="PRO_5019350503" evidence="1">
    <location>
        <begin position="40"/>
        <end position="518"/>
    </location>
</feature>
<feature type="signal peptide" evidence="1">
    <location>
        <begin position="1"/>
        <end position="39"/>
    </location>
</feature>
<dbReference type="OrthoDB" id="1393129at2"/>
<reference evidence="2 3" key="1">
    <citation type="submission" date="2019-01" db="EMBL/GenBank/DDBJ databases">
        <authorList>
            <person name="Chen W.-M."/>
        </authorList>
    </citation>
    <scope>NUCLEOTIDE SEQUENCE [LARGE SCALE GENOMIC DNA]</scope>
    <source>
        <strain evidence="2 3">ICH-3</strain>
    </source>
</reference>
<gene>
    <name evidence="2" type="ORF">ENE75_13765</name>
</gene>
<comment type="caution">
    <text evidence="2">The sequence shown here is derived from an EMBL/GenBank/DDBJ whole genome shotgun (WGS) entry which is preliminary data.</text>
</comment>
<evidence type="ECO:0000313" key="2">
    <source>
        <dbReference type="EMBL" id="RVT50871.1"/>
    </source>
</evidence>
<dbReference type="AlphaFoldDB" id="A0A437JUH2"/>
<protein>
    <submittedName>
        <fullName evidence="2">PEP-CTERM sorting domain-containing protein</fullName>
    </submittedName>
</protein>
<accession>A0A437JUH2</accession>
<proteinExistence type="predicted"/>
<dbReference type="RefSeq" id="WP_128198897.1">
    <property type="nucleotide sequence ID" value="NZ_SACT01000004.1"/>
</dbReference>
<evidence type="ECO:0000256" key="1">
    <source>
        <dbReference type="SAM" id="SignalP"/>
    </source>
</evidence>